<dbReference type="RefSeq" id="WP_246968957.1">
    <property type="nucleotide sequence ID" value="NZ_CP095397.1"/>
</dbReference>
<sequence length="210" mass="22109">MPTRRRTVTTLFAGLSACCAGCLDEEADQDEQPTDDETGNATDGGGSADTPPEDTTMQLDAPDIDDGESIPTEYTCDGADVSPQLEVDGVPDDAAALAIVVDDPDAPAGVFTHWTLWNLPPSTTEVPREVPTEPEPADLEGARQGENDFGEVGYRGPCPPEGDGPHRYRFTLYALESELALEGGATVDEATDAIDGESTASTTLAATYER</sequence>
<dbReference type="PROSITE" id="PS51257">
    <property type="entry name" value="PROKAR_LIPOPROTEIN"/>
    <property type="match status" value="1"/>
</dbReference>
<dbReference type="InterPro" id="IPR036610">
    <property type="entry name" value="PEBP-like_sf"/>
</dbReference>
<dbReference type="InterPro" id="IPR008914">
    <property type="entry name" value="PEBP"/>
</dbReference>
<feature type="region of interest" description="Disordered" evidence="1">
    <location>
        <begin position="26"/>
        <end position="81"/>
    </location>
</feature>
<dbReference type="SUPFAM" id="SSF49777">
    <property type="entry name" value="PEBP-like"/>
    <property type="match status" value="1"/>
</dbReference>
<protein>
    <submittedName>
        <fullName evidence="2">YbhB/YbcL family Raf kinase inhibitor-like protein</fullName>
    </submittedName>
</protein>
<gene>
    <name evidence="2" type="ORF">ACFOZ7_01955</name>
</gene>
<feature type="region of interest" description="Disordered" evidence="1">
    <location>
        <begin position="188"/>
        <end position="210"/>
    </location>
</feature>
<dbReference type="Gene3D" id="3.90.280.10">
    <property type="entry name" value="PEBP-like"/>
    <property type="match status" value="1"/>
</dbReference>
<evidence type="ECO:0000313" key="2">
    <source>
        <dbReference type="EMBL" id="MFC4245777.1"/>
    </source>
</evidence>
<dbReference type="NCBIfam" id="TIGR00481">
    <property type="entry name" value="YbhB/YbcL family Raf kinase inhibitor-like protein"/>
    <property type="match status" value="1"/>
</dbReference>
<dbReference type="Proteomes" id="UP001595821">
    <property type="component" value="Unassembled WGS sequence"/>
</dbReference>
<dbReference type="GO" id="GO:0004860">
    <property type="term" value="F:protein kinase inhibitor activity"/>
    <property type="evidence" value="ECO:0007669"/>
    <property type="project" value="UniProtKB-KW"/>
</dbReference>
<evidence type="ECO:0000256" key="1">
    <source>
        <dbReference type="SAM" id="MobiDB-lite"/>
    </source>
</evidence>
<dbReference type="Pfam" id="PF01161">
    <property type="entry name" value="PBP"/>
    <property type="match status" value="1"/>
</dbReference>
<organism evidence="2 3">
    <name type="scientific">Natribaculum luteum</name>
    <dbReference type="NCBI Taxonomy" id="1586232"/>
    <lineage>
        <taxon>Archaea</taxon>
        <taxon>Methanobacteriati</taxon>
        <taxon>Methanobacteriota</taxon>
        <taxon>Stenosarchaea group</taxon>
        <taxon>Halobacteria</taxon>
        <taxon>Halobacteriales</taxon>
        <taxon>Natrialbaceae</taxon>
        <taxon>Natribaculum</taxon>
    </lineage>
</organism>
<dbReference type="PANTHER" id="PTHR30289:SF1">
    <property type="entry name" value="PEBP (PHOSPHATIDYLETHANOLAMINE-BINDING PROTEIN) FAMILY PROTEIN"/>
    <property type="match status" value="1"/>
</dbReference>
<feature type="region of interest" description="Disordered" evidence="1">
    <location>
        <begin position="122"/>
        <end position="163"/>
    </location>
</feature>
<comment type="caution">
    <text evidence="2">The sequence shown here is derived from an EMBL/GenBank/DDBJ whole genome shotgun (WGS) entry which is preliminary data.</text>
</comment>
<proteinExistence type="predicted"/>
<name>A0ABD5NUN8_9EURY</name>
<dbReference type="PANTHER" id="PTHR30289">
    <property type="entry name" value="UNCHARACTERIZED PROTEIN YBCL-RELATED"/>
    <property type="match status" value="1"/>
</dbReference>
<feature type="compositionally biased region" description="Acidic residues" evidence="1">
    <location>
        <begin position="26"/>
        <end position="38"/>
    </location>
</feature>
<dbReference type="InterPro" id="IPR005247">
    <property type="entry name" value="YbhB_YbcL/LppC-like"/>
</dbReference>
<evidence type="ECO:0000313" key="3">
    <source>
        <dbReference type="Proteomes" id="UP001595821"/>
    </source>
</evidence>
<dbReference type="CDD" id="cd00865">
    <property type="entry name" value="PEBP_bact_arch"/>
    <property type="match status" value="1"/>
</dbReference>
<keyword evidence="2" id="KW-0649">Protein kinase inhibitor</keyword>
<accession>A0ABD5NUN8</accession>
<feature type="compositionally biased region" description="Polar residues" evidence="1">
    <location>
        <begin position="198"/>
        <end position="210"/>
    </location>
</feature>
<dbReference type="EMBL" id="JBHSDJ010000003">
    <property type="protein sequence ID" value="MFC4245777.1"/>
    <property type="molecule type" value="Genomic_DNA"/>
</dbReference>
<dbReference type="AlphaFoldDB" id="A0ABD5NUN8"/>
<reference evidence="2 3" key="1">
    <citation type="journal article" date="2014" name="Int. J. Syst. Evol. Microbiol.">
        <title>Complete genome sequence of Corynebacterium casei LMG S-19264T (=DSM 44701T), isolated from a smear-ripened cheese.</title>
        <authorList>
            <consortium name="US DOE Joint Genome Institute (JGI-PGF)"/>
            <person name="Walter F."/>
            <person name="Albersmeier A."/>
            <person name="Kalinowski J."/>
            <person name="Ruckert C."/>
        </authorList>
    </citation>
    <scope>NUCLEOTIDE SEQUENCE [LARGE SCALE GENOMIC DNA]</scope>
    <source>
        <strain evidence="2 3">IBRC-M 10912</strain>
    </source>
</reference>
<dbReference type="GeneID" id="71855270"/>